<dbReference type="SUPFAM" id="SSF55315">
    <property type="entry name" value="L30e-like"/>
    <property type="match status" value="1"/>
</dbReference>
<dbReference type="GO" id="GO:0032259">
    <property type="term" value="P:methylation"/>
    <property type="evidence" value="ECO:0007669"/>
    <property type="project" value="UniProtKB-KW"/>
</dbReference>
<name>A0A4P7PS69_9FLAO</name>
<evidence type="ECO:0000256" key="1">
    <source>
        <dbReference type="ARBA" id="ARBA00022603"/>
    </source>
</evidence>
<organism evidence="4 5">
    <name type="scientific">Flavobacterium sangjuense</name>
    <dbReference type="NCBI Taxonomy" id="2518177"/>
    <lineage>
        <taxon>Bacteria</taxon>
        <taxon>Pseudomonadati</taxon>
        <taxon>Bacteroidota</taxon>
        <taxon>Flavobacteriia</taxon>
        <taxon>Flavobacteriales</taxon>
        <taxon>Flavobacteriaceae</taxon>
        <taxon>Flavobacterium</taxon>
    </lineage>
</organism>
<reference evidence="4 5" key="1">
    <citation type="submission" date="2019-04" db="EMBL/GenBank/DDBJ databases">
        <title>Flavobacterium sp. GS03.</title>
        <authorList>
            <person name="Kim H."/>
        </authorList>
    </citation>
    <scope>NUCLEOTIDE SEQUENCE [LARGE SCALE GENOMIC DNA]</scope>
    <source>
        <strain evidence="4 5">GS03</strain>
    </source>
</reference>
<proteinExistence type="predicted"/>
<dbReference type="SMART" id="SM00967">
    <property type="entry name" value="SpoU_sub_bind"/>
    <property type="match status" value="1"/>
</dbReference>
<dbReference type="InterPro" id="IPR029026">
    <property type="entry name" value="tRNA_m1G_MTases_N"/>
</dbReference>
<dbReference type="PANTHER" id="PTHR46429">
    <property type="entry name" value="23S RRNA (GUANOSINE-2'-O-)-METHYLTRANSFERASE RLMB"/>
    <property type="match status" value="1"/>
</dbReference>
<dbReference type="AlphaFoldDB" id="A0A4P7PS69"/>
<dbReference type="CDD" id="cd18103">
    <property type="entry name" value="SpoU-like_RlmB"/>
    <property type="match status" value="1"/>
</dbReference>
<dbReference type="InterPro" id="IPR013123">
    <property type="entry name" value="SpoU_subst-bd"/>
</dbReference>
<dbReference type="EMBL" id="CP038810">
    <property type="protein sequence ID" value="QBZ97679.1"/>
    <property type="molecule type" value="Genomic_DNA"/>
</dbReference>
<evidence type="ECO:0000313" key="5">
    <source>
        <dbReference type="Proteomes" id="UP000296862"/>
    </source>
</evidence>
<dbReference type="Pfam" id="PF00588">
    <property type="entry name" value="SpoU_methylase"/>
    <property type="match status" value="1"/>
</dbReference>
<keyword evidence="5" id="KW-1185">Reference proteome</keyword>
<dbReference type="InterPro" id="IPR001537">
    <property type="entry name" value="SpoU_MeTrfase"/>
</dbReference>
<dbReference type="Gene3D" id="3.30.1330.30">
    <property type="match status" value="1"/>
</dbReference>
<dbReference type="InterPro" id="IPR029028">
    <property type="entry name" value="Alpha/beta_knot_MTases"/>
</dbReference>
<dbReference type="Pfam" id="PF08032">
    <property type="entry name" value="SpoU_sub_bind"/>
    <property type="match status" value="1"/>
</dbReference>
<dbReference type="GO" id="GO:0008173">
    <property type="term" value="F:RNA methyltransferase activity"/>
    <property type="evidence" value="ECO:0007669"/>
    <property type="project" value="InterPro"/>
</dbReference>
<feature type="domain" description="RNA 2-O ribose methyltransferase substrate binding" evidence="3">
    <location>
        <begin position="14"/>
        <end position="88"/>
    </location>
</feature>
<dbReference type="GO" id="GO:0006396">
    <property type="term" value="P:RNA processing"/>
    <property type="evidence" value="ECO:0007669"/>
    <property type="project" value="InterPro"/>
</dbReference>
<dbReference type="KEGG" id="fsn:GS03_01177"/>
<dbReference type="InterPro" id="IPR004441">
    <property type="entry name" value="rRNA_MeTrfase_TrmH"/>
</dbReference>
<dbReference type="GO" id="GO:0005829">
    <property type="term" value="C:cytosol"/>
    <property type="evidence" value="ECO:0007669"/>
    <property type="project" value="TreeGrafter"/>
</dbReference>
<keyword evidence="1 4" id="KW-0489">Methyltransferase</keyword>
<evidence type="ECO:0000256" key="2">
    <source>
        <dbReference type="ARBA" id="ARBA00022679"/>
    </source>
</evidence>
<dbReference type="NCBIfam" id="TIGR00186">
    <property type="entry name" value="rRNA_methyl_3"/>
    <property type="match status" value="1"/>
</dbReference>
<dbReference type="GO" id="GO:0003723">
    <property type="term" value="F:RNA binding"/>
    <property type="evidence" value="ECO:0007669"/>
    <property type="project" value="InterPro"/>
</dbReference>
<sequence>MVFLYLCAMEKEHQIFGIRAIIEGIQSGAAIDKVFIQSDTQGDLMKELMKVMKQKSINFSYVPVEKLNRLTSNNHQGAVATISPIAFHDLETLIEKVLESGKTPLFLILDQLSDARNFGAIIRTAECTGVDGIIVQKAGSAPVNGDTVKTSAGAVFNVPICKVEHIKDAIFHLQGSGIKTVAATEKTDQNIYDISLNEPVAIIMGSEDRGINPSVLKIVDEKAKLPMFGSIGSLNVSVACGAFLYETVRQRQ</sequence>
<accession>A0A4P7PS69</accession>
<keyword evidence="2 4" id="KW-0808">Transferase</keyword>
<dbReference type="InterPro" id="IPR029064">
    <property type="entry name" value="Ribosomal_eL30-like_sf"/>
</dbReference>
<gene>
    <name evidence="4" type="ORF">GS03_01177</name>
</gene>
<dbReference type="PANTHER" id="PTHR46429:SF1">
    <property type="entry name" value="23S RRNA (GUANOSINE-2'-O-)-METHYLTRANSFERASE RLMB"/>
    <property type="match status" value="1"/>
</dbReference>
<evidence type="ECO:0000313" key="4">
    <source>
        <dbReference type="EMBL" id="QBZ97679.1"/>
    </source>
</evidence>
<dbReference type="Proteomes" id="UP000296862">
    <property type="component" value="Chromosome"/>
</dbReference>
<evidence type="ECO:0000259" key="3">
    <source>
        <dbReference type="SMART" id="SM00967"/>
    </source>
</evidence>
<dbReference type="EC" id="2.1.1.-" evidence="4"/>
<protein>
    <submittedName>
        <fullName evidence="4">TrmH family tRNA/rRNA methyltransferase</fullName>
        <ecNumber evidence="4">2.1.1.-</ecNumber>
    </submittedName>
</protein>
<dbReference type="SUPFAM" id="SSF75217">
    <property type="entry name" value="alpha/beta knot"/>
    <property type="match status" value="1"/>
</dbReference>
<dbReference type="Gene3D" id="3.40.1280.10">
    <property type="match status" value="1"/>
</dbReference>